<dbReference type="EMBL" id="DXFQ01000057">
    <property type="protein sequence ID" value="HIX19660.1"/>
    <property type="molecule type" value="Genomic_DNA"/>
</dbReference>
<feature type="region of interest" description="Disordered" evidence="1">
    <location>
        <begin position="352"/>
        <end position="372"/>
    </location>
</feature>
<name>A0A9D1VBD3_9BACT</name>
<keyword evidence="2" id="KW-1133">Transmembrane helix</keyword>
<comment type="caution">
    <text evidence="4">The sequence shown here is derived from an EMBL/GenBank/DDBJ whole genome shotgun (WGS) entry which is preliminary data.</text>
</comment>
<accession>A0A9D1VBD3</accession>
<feature type="transmembrane region" description="Helical" evidence="2">
    <location>
        <begin position="81"/>
        <end position="102"/>
    </location>
</feature>
<dbReference type="Proteomes" id="UP000823964">
    <property type="component" value="Unassembled WGS sequence"/>
</dbReference>
<evidence type="ECO:0000313" key="4">
    <source>
        <dbReference type="EMBL" id="HIX19660.1"/>
    </source>
</evidence>
<dbReference type="AlphaFoldDB" id="A0A9D1VBD3"/>
<reference evidence="4" key="2">
    <citation type="submission" date="2021-04" db="EMBL/GenBank/DDBJ databases">
        <authorList>
            <person name="Gilroy R."/>
        </authorList>
    </citation>
    <scope>NUCLEOTIDE SEQUENCE</scope>
    <source>
        <strain evidence="4">14975</strain>
    </source>
</reference>
<organism evidence="4 5">
    <name type="scientific">Candidatus Akkermansia intestinigallinarum</name>
    <dbReference type="NCBI Taxonomy" id="2838431"/>
    <lineage>
        <taxon>Bacteria</taxon>
        <taxon>Pseudomonadati</taxon>
        <taxon>Verrucomicrobiota</taxon>
        <taxon>Verrucomicrobiia</taxon>
        <taxon>Verrucomicrobiales</taxon>
        <taxon>Akkermansiaceae</taxon>
        <taxon>Akkermansia</taxon>
    </lineage>
</organism>
<reference evidence="4" key="1">
    <citation type="journal article" date="2021" name="PeerJ">
        <title>Extensive microbial diversity within the chicken gut microbiome revealed by metagenomics and culture.</title>
        <authorList>
            <person name="Gilroy R."/>
            <person name="Ravi A."/>
            <person name="Getino M."/>
            <person name="Pursley I."/>
            <person name="Horton D.L."/>
            <person name="Alikhan N.F."/>
            <person name="Baker D."/>
            <person name="Gharbi K."/>
            <person name="Hall N."/>
            <person name="Watson M."/>
            <person name="Adriaenssens E.M."/>
            <person name="Foster-Nyarko E."/>
            <person name="Jarju S."/>
            <person name="Secka A."/>
            <person name="Antonio M."/>
            <person name="Oren A."/>
            <person name="Chaudhuri R.R."/>
            <person name="La Ragione R."/>
            <person name="Hildebrand F."/>
            <person name="Pallen M.J."/>
        </authorList>
    </citation>
    <scope>NUCLEOTIDE SEQUENCE</scope>
    <source>
        <strain evidence="4">14975</strain>
    </source>
</reference>
<dbReference type="InterPro" id="IPR021994">
    <property type="entry name" value="DUF3592"/>
</dbReference>
<evidence type="ECO:0000259" key="3">
    <source>
        <dbReference type="Pfam" id="PF12158"/>
    </source>
</evidence>
<proteinExistence type="predicted"/>
<feature type="transmembrane region" description="Helical" evidence="2">
    <location>
        <begin position="40"/>
        <end position="61"/>
    </location>
</feature>
<keyword evidence="2" id="KW-0812">Transmembrane</keyword>
<feature type="transmembrane region" description="Helical" evidence="2">
    <location>
        <begin position="210"/>
        <end position="229"/>
    </location>
</feature>
<keyword evidence="2" id="KW-0472">Membrane</keyword>
<feature type="transmembrane region" description="Helical" evidence="2">
    <location>
        <begin position="321"/>
        <end position="343"/>
    </location>
</feature>
<gene>
    <name evidence="4" type="ORF">H9862_03545</name>
</gene>
<protein>
    <submittedName>
        <fullName evidence="4">DUF3592 domain-containing protein</fullName>
    </submittedName>
</protein>
<sequence length="372" mass="41136">MNEPEIEESLSRDEREQLQQSLAQDETLLWAGKPLPRLNLLGNAQCLIKGLVILAFCLAFAYKAGLLDFSESGMPTSVKGIFSLFLLPFVAIGLGMFLRPWLLRRRRARLTAAVTNRRCLLISPRRLREWPLPYLSVDENPDGSGDIIFPASERGARLFKRREENIFPDIARVRRVQSIIDAASLQSREEISKTIAAAQGTAANSGKTRMIAPVVALALLVIAVVTGILGTQSLIDLRHICLHYHATTGTVTGIEWSRSNSGRGTGRVARAHYRFTVDGKTYTGQERTASNVSVKSVGEEIPVLYAPENPDDNLCDSFSDLWLPTVITMVFFLFSSVMSVVILRSVVKNRPKTLPNTKTQDPESPDNNAEAS</sequence>
<evidence type="ECO:0000256" key="2">
    <source>
        <dbReference type="SAM" id="Phobius"/>
    </source>
</evidence>
<evidence type="ECO:0000256" key="1">
    <source>
        <dbReference type="SAM" id="MobiDB-lite"/>
    </source>
</evidence>
<evidence type="ECO:0000313" key="5">
    <source>
        <dbReference type="Proteomes" id="UP000823964"/>
    </source>
</evidence>
<feature type="domain" description="DUF3592" evidence="3">
    <location>
        <begin position="247"/>
        <end position="314"/>
    </location>
</feature>
<dbReference type="Pfam" id="PF12158">
    <property type="entry name" value="DUF3592"/>
    <property type="match status" value="1"/>
</dbReference>